<comment type="caution">
    <text evidence="6">The sequence shown here is derived from an EMBL/GenBank/DDBJ whole genome shotgun (WGS) entry which is preliminary data.</text>
</comment>
<sequence length="265" mass="28712">MSVRLAIPVLATTLEQESLRYFETAYGSICPACYLRDSVRQRQWIFSRIVPVFSSSPHLIQWNPALLFNLIQASEMASSRFLVLMLVLSVAAEMGYAQTCSDTDNAGLLYFSREIAVSGSAFATWVEGTNCCGWAGVVCDSSGRVTSLVVNNTDIPNVAPSGQDYVIASALGNLDSLTELKIVNIGLFGNISPIIGTLSRLQTMYIDGCNLEGAIPPSYCNLGSLTTFVMKNMLLSSYPDCFNNKPSITTIDLTGNKFTGAPKRP</sequence>
<feature type="domain" description="Leucine-rich repeat-containing N-terminal plant-type" evidence="5">
    <location>
        <begin position="102"/>
        <end position="140"/>
    </location>
</feature>
<gene>
    <name evidence="6" type="ORF">R1sor_026245</name>
</gene>
<accession>A0ABD3GDP0</accession>
<evidence type="ECO:0000313" key="6">
    <source>
        <dbReference type="EMBL" id="KAL3676297.1"/>
    </source>
</evidence>
<protein>
    <recommendedName>
        <fullName evidence="5">Leucine-rich repeat-containing N-terminal plant-type domain-containing protein</fullName>
    </recommendedName>
</protein>
<dbReference type="Proteomes" id="UP001633002">
    <property type="component" value="Unassembled WGS sequence"/>
</dbReference>
<keyword evidence="3" id="KW-0677">Repeat</keyword>
<dbReference type="InterPro" id="IPR001611">
    <property type="entry name" value="Leu-rich_rpt"/>
</dbReference>
<dbReference type="Pfam" id="PF00560">
    <property type="entry name" value="LRR_1"/>
    <property type="match status" value="1"/>
</dbReference>
<name>A0ABD3GDP0_9MARC</name>
<evidence type="ECO:0000256" key="4">
    <source>
        <dbReference type="ARBA" id="ARBA00038043"/>
    </source>
</evidence>
<evidence type="ECO:0000259" key="5">
    <source>
        <dbReference type="Pfam" id="PF08263"/>
    </source>
</evidence>
<evidence type="ECO:0000313" key="7">
    <source>
        <dbReference type="Proteomes" id="UP001633002"/>
    </source>
</evidence>
<dbReference type="SUPFAM" id="SSF52058">
    <property type="entry name" value="L domain-like"/>
    <property type="match status" value="1"/>
</dbReference>
<dbReference type="AlphaFoldDB" id="A0ABD3GDP0"/>
<comment type="subcellular location">
    <subcellularLocation>
        <location evidence="1">Cell envelope</location>
    </subcellularLocation>
</comment>
<dbReference type="Gene3D" id="3.80.10.10">
    <property type="entry name" value="Ribonuclease Inhibitor"/>
    <property type="match status" value="1"/>
</dbReference>
<dbReference type="Pfam" id="PF08263">
    <property type="entry name" value="LRRNT_2"/>
    <property type="match status" value="1"/>
</dbReference>
<dbReference type="PANTHER" id="PTHR48059">
    <property type="entry name" value="POLYGALACTURONASE INHIBITOR 1"/>
    <property type="match status" value="1"/>
</dbReference>
<evidence type="ECO:0000256" key="1">
    <source>
        <dbReference type="ARBA" id="ARBA00004196"/>
    </source>
</evidence>
<evidence type="ECO:0000256" key="3">
    <source>
        <dbReference type="ARBA" id="ARBA00022737"/>
    </source>
</evidence>
<evidence type="ECO:0000256" key="2">
    <source>
        <dbReference type="ARBA" id="ARBA00022614"/>
    </source>
</evidence>
<dbReference type="InterPro" id="IPR051848">
    <property type="entry name" value="PGIP"/>
</dbReference>
<reference evidence="6 7" key="1">
    <citation type="submission" date="2024-09" db="EMBL/GenBank/DDBJ databases">
        <title>Chromosome-scale assembly of Riccia sorocarpa.</title>
        <authorList>
            <person name="Paukszto L."/>
        </authorList>
    </citation>
    <scope>NUCLEOTIDE SEQUENCE [LARGE SCALE GENOMIC DNA]</scope>
    <source>
        <strain evidence="6">LP-2024</strain>
        <tissue evidence="6">Aerial parts of the thallus</tissue>
    </source>
</reference>
<organism evidence="6 7">
    <name type="scientific">Riccia sorocarpa</name>
    <dbReference type="NCBI Taxonomy" id="122646"/>
    <lineage>
        <taxon>Eukaryota</taxon>
        <taxon>Viridiplantae</taxon>
        <taxon>Streptophyta</taxon>
        <taxon>Embryophyta</taxon>
        <taxon>Marchantiophyta</taxon>
        <taxon>Marchantiopsida</taxon>
        <taxon>Marchantiidae</taxon>
        <taxon>Marchantiales</taxon>
        <taxon>Ricciaceae</taxon>
        <taxon>Riccia</taxon>
    </lineage>
</organism>
<keyword evidence="7" id="KW-1185">Reference proteome</keyword>
<keyword evidence="2" id="KW-0433">Leucine-rich repeat</keyword>
<comment type="similarity">
    <text evidence="4">Belongs to the polygalacturonase-inhibiting protein family.</text>
</comment>
<dbReference type="InterPro" id="IPR013210">
    <property type="entry name" value="LRR_N_plant-typ"/>
</dbReference>
<dbReference type="InterPro" id="IPR032675">
    <property type="entry name" value="LRR_dom_sf"/>
</dbReference>
<proteinExistence type="inferred from homology"/>
<dbReference type="PANTHER" id="PTHR48059:SF30">
    <property type="entry name" value="OS06G0587000 PROTEIN"/>
    <property type="match status" value="1"/>
</dbReference>
<dbReference type="EMBL" id="JBJQOH010000008">
    <property type="protein sequence ID" value="KAL3676297.1"/>
    <property type="molecule type" value="Genomic_DNA"/>
</dbReference>